<evidence type="ECO:0000256" key="2">
    <source>
        <dbReference type="ARBA" id="ARBA00022723"/>
    </source>
</evidence>
<dbReference type="FunFam" id="2.10.110.10:FF:000032">
    <property type="entry name" value="LIM/homeobox protein Lhx3"/>
    <property type="match status" value="1"/>
</dbReference>
<feature type="compositionally biased region" description="Polar residues" evidence="12">
    <location>
        <begin position="362"/>
        <end position="371"/>
    </location>
</feature>
<name>A0A4Z2DIZ6_SCHJA</name>
<protein>
    <submittedName>
        <fullName evidence="15">LIM/homeobox protein</fullName>
    </submittedName>
</protein>
<feature type="region of interest" description="Disordered" evidence="12">
    <location>
        <begin position="347"/>
        <end position="380"/>
    </location>
</feature>
<comment type="caution">
    <text evidence="15">The sequence shown here is derived from an EMBL/GenBank/DDBJ whole genome shotgun (WGS) entry which is preliminary data.</text>
</comment>
<feature type="domain" description="LIM zinc-binding" evidence="13">
    <location>
        <begin position="97"/>
        <end position="156"/>
    </location>
</feature>
<dbReference type="EMBL" id="SKCS01000126">
    <property type="protein sequence ID" value="TNN16190.1"/>
    <property type="molecule type" value="Genomic_DNA"/>
</dbReference>
<dbReference type="SMART" id="SM00132">
    <property type="entry name" value="LIM"/>
    <property type="match status" value="2"/>
</dbReference>
<reference evidence="15 16" key="1">
    <citation type="submission" date="2019-03" db="EMBL/GenBank/DDBJ databases">
        <title>An improved genome assembly of the fluke Schistosoma japonicum.</title>
        <authorList>
            <person name="Hu W."/>
            <person name="Luo F."/>
            <person name="Yin M."/>
            <person name="Mo X."/>
            <person name="Sun C."/>
            <person name="Wu Q."/>
            <person name="Zhu B."/>
            <person name="Xiang M."/>
            <person name="Wang J."/>
            <person name="Wang Y."/>
            <person name="Zhang T."/>
            <person name="Xu B."/>
            <person name="Zheng H."/>
            <person name="Feng Z."/>
        </authorList>
    </citation>
    <scope>NUCLEOTIDE SEQUENCE [LARGE SCALE GENOMIC DNA]</scope>
    <source>
        <strain evidence="15">HuSjv2</strain>
        <tissue evidence="15">Worms</tissue>
    </source>
</reference>
<dbReference type="CDD" id="cd00086">
    <property type="entry name" value="homeodomain"/>
    <property type="match status" value="1"/>
</dbReference>
<evidence type="ECO:0000259" key="13">
    <source>
        <dbReference type="PROSITE" id="PS50023"/>
    </source>
</evidence>
<dbReference type="GO" id="GO:0000981">
    <property type="term" value="F:DNA-binding transcription factor activity, RNA polymerase II-specific"/>
    <property type="evidence" value="ECO:0007669"/>
    <property type="project" value="InterPro"/>
</dbReference>
<keyword evidence="4 10" id="KW-0862">Zinc</keyword>
<evidence type="ECO:0000256" key="6">
    <source>
        <dbReference type="ARBA" id="ARBA00023125"/>
    </source>
</evidence>
<dbReference type="STRING" id="6182.A0A4Z2DIZ6"/>
<keyword evidence="2 10" id="KW-0479">Metal-binding</keyword>
<evidence type="ECO:0000256" key="10">
    <source>
        <dbReference type="PROSITE-ProRule" id="PRU00125"/>
    </source>
</evidence>
<feature type="domain" description="LIM zinc-binding" evidence="13">
    <location>
        <begin position="157"/>
        <end position="219"/>
    </location>
</feature>
<dbReference type="InterPro" id="IPR049594">
    <property type="entry name" value="Lhx3/4-like_LIM2"/>
</dbReference>
<dbReference type="GO" id="GO:0000977">
    <property type="term" value="F:RNA polymerase II transcription regulatory region sequence-specific DNA binding"/>
    <property type="evidence" value="ECO:0007669"/>
    <property type="project" value="TreeGrafter"/>
</dbReference>
<dbReference type="CDD" id="cd09376">
    <property type="entry name" value="LIM2_Lhx3_Lhx4"/>
    <property type="match status" value="1"/>
</dbReference>
<dbReference type="GO" id="GO:0030182">
    <property type="term" value="P:neuron differentiation"/>
    <property type="evidence" value="ECO:0007669"/>
    <property type="project" value="TreeGrafter"/>
</dbReference>
<evidence type="ECO:0000313" key="16">
    <source>
        <dbReference type="Proteomes" id="UP000311919"/>
    </source>
</evidence>
<dbReference type="OrthoDB" id="10068367at2759"/>
<evidence type="ECO:0000259" key="14">
    <source>
        <dbReference type="PROSITE" id="PS50071"/>
    </source>
</evidence>
<evidence type="ECO:0000256" key="9">
    <source>
        <dbReference type="PROSITE-ProRule" id="PRU00108"/>
    </source>
</evidence>
<comment type="subcellular location">
    <subcellularLocation>
        <location evidence="1 9 11">Nucleus</location>
    </subcellularLocation>
</comment>
<dbReference type="GO" id="GO:0008270">
    <property type="term" value="F:zinc ion binding"/>
    <property type="evidence" value="ECO:0007669"/>
    <property type="project" value="InterPro"/>
</dbReference>
<dbReference type="InterPro" id="IPR017970">
    <property type="entry name" value="Homeobox_CS"/>
</dbReference>
<evidence type="ECO:0000256" key="5">
    <source>
        <dbReference type="ARBA" id="ARBA00023038"/>
    </source>
</evidence>
<organism evidence="15 16">
    <name type="scientific">Schistosoma japonicum</name>
    <name type="common">Blood fluke</name>
    <dbReference type="NCBI Taxonomy" id="6182"/>
    <lineage>
        <taxon>Eukaryota</taxon>
        <taxon>Metazoa</taxon>
        <taxon>Spiralia</taxon>
        <taxon>Lophotrochozoa</taxon>
        <taxon>Platyhelminthes</taxon>
        <taxon>Trematoda</taxon>
        <taxon>Digenea</taxon>
        <taxon>Strigeidida</taxon>
        <taxon>Schistosomatoidea</taxon>
        <taxon>Schistosomatidae</taxon>
        <taxon>Schistosoma</taxon>
    </lineage>
</organism>
<dbReference type="FunFam" id="2.10.110.10:FF:000006">
    <property type="entry name" value="LIM homeobox transcription factor 1-beta"/>
    <property type="match status" value="1"/>
</dbReference>
<evidence type="ECO:0000256" key="3">
    <source>
        <dbReference type="ARBA" id="ARBA00022737"/>
    </source>
</evidence>
<dbReference type="Pfam" id="PF00046">
    <property type="entry name" value="Homeodomain"/>
    <property type="match status" value="1"/>
</dbReference>
<dbReference type="PANTHER" id="PTHR24208:SF128">
    <property type="entry name" value="LIM3, ISOFORM G"/>
    <property type="match status" value="1"/>
</dbReference>
<evidence type="ECO:0000256" key="4">
    <source>
        <dbReference type="ARBA" id="ARBA00022833"/>
    </source>
</evidence>
<dbReference type="PROSITE" id="PS50071">
    <property type="entry name" value="HOMEOBOX_2"/>
    <property type="match status" value="1"/>
</dbReference>
<dbReference type="PROSITE" id="PS50023">
    <property type="entry name" value="LIM_DOMAIN_2"/>
    <property type="match status" value="2"/>
</dbReference>
<evidence type="ECO:0000256" key="11">
    <source>
        <dbReference type="RuleBase" id="RU000682"/>
    </source>
</evidence>
<dbReference type="Gene3D" id="1.10.10.60">
    <property type="entry name" value="Homeodomain-like"/>
    <property type="match status" value="1"/>
</dbReference>
<dbReference type="SMART" id="SM00389">
    <property type="entry name" value="HOX"/>
    <property type="match status" value="1"/>
</dbReference>
<dbReference type="InterPro" id="IPR009057">
    <property type="entry name" value="Homeodomain-like_sf"/>
</dbReference>
<dbReference type="InterPro" id="IPR001356">
    <property type="entry name" value="HD"/>
</dbReference>
<feature type="DNA-binding region" description="Homeobox" evidence="9">
    <location>
        <begin position="227"/>
        <end position="286"/>
    </location>
</feature>
<dbReference type="InterPro" id="IPR050453">
    <property type="entry name" value="LIM_Homeobox_TF"/>
</dbReference>
<dbReference type="AlphaFoldDB" id="A0A4Z2DIZ6"/>
<dbReference type="FunFam" id="1.10.10.60:FF:000219">
    <property type="entry name" value="LIM/homeobox protein Lhx3"/>
    <property type="match status" value="1"/>
</dbReference>
<keyword evidence="16" id="KW-1185">Reference proteome</keyword>
<accession>A0A4Z2DIZ6</accession>
<dbReference type="PANTHER" id="PTHR24208">
    <property type="entry name" value="LIM/HOMEOBOX PROTEIN LHX"/>
    <property type="match status" value="1"/>
</dbReference>
<evidence type="ECO:0000313" key="15">
    <source>
        <dbReference type="EMBL" id="TNN16190.1"/>
    </source>
</evidence>
<dbReference type="InterPro" id="IPR001781">
    <property type="entry name" value="Znf_LIM"/>
</dbReference>
<dbReference type="SUPFAM" id="SSF57716">
    <property type="entry name" value="Glucocorticoid receptor-like (DNA-binding domain)"/>
    <property type="match status" value="2"/>
</dbReference>
<dbReference type="PROSITE" id="PS00027">
    <property type="entry name" value="HOMEOBOX_1"/>
    <property type="match status" value="1"/>
</dbReference>
<proteinExistence type="predicted"/>
<evidence type="ECO:0000256" key="12">
    <source>
        <dbReference type="SAM" id="MobiDB-lite"/>
    </source>
</evidence>
<dbReference type="Proteomes" id="UP000311919">
    <property type="component" value="Unassembled WGS sequence"/>
</dbReference>
<keyword evidence="5 10" id="KW-0440">LIM domain</keyword>
<keyword evidence="6 9" id="KW-0238">DNA-binding</keyword>
<evidence type="ECO:0000256" key="7">
    <source>
        <dbReference type="ARBA" id="ARBA00023155"/>
    </source>
</evidence>
<feature type="domain" description="Homeobox" evidence="14">
    <location>
        <begin position="225"/>
        <end position="285"/>
    </location>
</feature>
<dbReference type="PROSITE" id="PS00478">
    <property type="entry name" value="LIM_DOMAIN_1"/>
    <property type="match status" value="1"/>
</dbReference>
<gene>
    <name evidence="15" type="ORF">EWB00_000666</name>
</gene>
<dbReference type="GO" id="GO:0005634">
    <property type="term" value="C:nucleus"/>
    <property type="evidence" value="ECO:0007669"/>
    <property type="project" value="UniProtKB-SubCell"/>
</dbReference>
<evidence type="ECO:0000256" key="8">
    <source>
        <dbReference type="ARBA" id="ARBA00023242"/>
    </source>
</evidence>
<dbReference type="Pfam" id="PF00412">
    <property type="entry name" value="LIM"/>
    <property type="match status" value="2"/>
</dbReference>
<keyword evidence="3" id="KW-0677">Repeat</keyword>
<dbReference type="Gene3D" id="2.10.110.10">
    <property type="entry name" value="Cysteine Rich Protein"/>
    <property type="match status" value="2"/>
</dbReference>
<dbReference type="SUPFAM" id="SSF46689">
    <property type="entry name" value="Homeodomain-like"/>
    <property type="match status" value="1"/>
</dbReference>
<keyword evidence="7 9" id="KW-0371">Homeobox</keyword>
<evidence type="ECO:0000256" key="1">
    <source>
        <dbReference type="ARBA" id="ARBA00004123"/>
    </source>
</evidence>
<keyword evidence="8 9" id="KW-0539">Nucleus</keyword>
<sequence>MSRTFNLLDHNLDCNHESITNRIIYTEHKNGIFPLESTITTTNNLNNTTKDIVLLKSFTMKSNLDEFDYHSKDIQCNRYENDYPLAHSSPNSFINAPQCAGCKQLVMDRTILRVLNQSWHVNCLKCMDCGTFLSEKCFVRTDELYCKEDFFRRFGTKCAGCDKGIPPMEVVRTAQENVYHLDCFHCVSCTRMLNTGDEFYLLRDRKLMCKSDFEAAKAREAELDNANKRPRTTISTKQLEALKRVYGESPKPVRHVREQLSEETGLDMRVVQVWFQNRRAKEKRLKKDAGRNIWSITDSLLVNSTNTSTNSSTPICPNGSYLFSTCSNELDKNSAVYCGDTSVTLDDSTSGDEYLSKDEFQRSGSSDTDSNCSEEPEDVNQSLDLSVVHDSSHSKRITDKVDTAEKLQLNKEMLTHNDKSTLFQACLDSNLYENQSIHKITSTKSEQVNDINFHDSTHSWLSSRHQIHHQTFSVDMDNNIITHNNEHDSITSCDLDGKHYNILPFDSNSFVSNCFTLNKQIISNNELTTNEAYLPSIDFYPYNLNVNSLSQYSIPQSSSS</sequence>